<dbReference type="Proteomes" id="UP001189429">
    <property type="component" value="Unassembled WGS sequence"/>
</dbReference>
<name>A0ABN9PEI4_9DINO</name>
<gene>
    <name evidence="1" type="ORF">PCOR1329_LOCUS2246</name>
</gene>
<organism evidence="1 2">
    <name type="scientific">Prorocentrum cordatum</name>
    <dbReference type="NCBI Taxonomy" id="2364126"/>
    <lineage>
        <taxon>Eukaryota</taxon>
        <taxon>Sar</taxon>
        <taxon>Alveolata</taxon>
        <taxon>Dinophyceae</taxon>
        <taxon>Prorocentrales</taxon>
        <taxon>Prorocentraceae</taxon>
        <taxon>Prorocentrum</taxon>
    </lineage>
</organism>
<evidence type="ECO:0000313" key="2">
    <source>
        <dbReference type="Proteomes" id="UP001189429"/>
    </source>
</evidence>
<keyword evidence="2" id="KW-1185">Reference proteome</keyword>
<evidence type="ECO:0000313" key="1">
    <source>
        <dbReference type="EMBL" id="CAK0791309.1"/>
    </source>
</evidence>
<sequence length="402" mass="43686">MAPTGFVGDLANKILEANAAGNIIDKLEQGNKLEQDILALEALEDGEITWEMGTDRARLLEHESRSTAMLDRKHQIVTDCNKPHLEFVKQRKGGPKVDLGSPAAQAAYSILLVLVTWPSKDTSDRRLKMVFGKRGQPQKSRFIFKFLGQALMPHSKEDQEAMLRAIDDPCHALHVETPLEITAAALLIKGRIIQIEATIGEIVRHAGGNITVSKALDSAADVFDNIPGGVVKRFPSIVMDGQSEKPIEFIERQWAKARCGGLSYLAIGDGSRALRNDFYPGARELSEAQIADLRRHVFTELACDAKLSSEGGQLTMFVEGLGAQDLQSRRGALGTALADVYGYGSCRVAEVGEVPPPAASGKVRALSQQAWPESPGLVISFHGECTTKCPSHDAVTVERLKE</sequence>
<reference evidence="1" key="1">
    <citation type="submission" date="2023-10" db="EMBL/GenBank/DDBJ databases">
        <authorList>
            <person name="Chen Y."/>
            <person name="Shah S."/>
            <person name="Dougan E. K."/>
            <person name="Thang M."/>
            <person name="Chan C."/>
        </authorList>
    </citation>
    <scope>NUCLEOTIDE SEQUENCE [LARGE SCALE GENOMIC DNA]</scope>
</reference>
<proteinExistence type="predicted"/>
<comment type="caution">
    <text evidence="1">The sequence shown here is derived from an EMBL/GenBank/DDBJ whole genome shotgun (WGS) entry which is preliminary data.</text>
</comment>
<feature type="non-terminal residue" evidence="1">
    <location>
        <position position="402"/>
    </location>
</feature>
<protein>
    <submittedName>
        <fullName evidence="1">Uncharacterized protein</fullName>
    </submittedName>
</protein>
<dbReference type="EMBL" id="CAUYUJ010000558">
    <property type="protein sequence ID" value="CAK0791309.1"/>
    <property type="molecule type" value="Genomic_DNA"/>
</dbReference>
<accession>A0ABN9PEI4</accession>